<dbReference type="PROSITE" id="PS51831">
    <property type="entry name" value="HD"/>
    <property type="match status" value="1"/>
</dbReference>
<feature type="region of interest" description="Disordered" evidence="1">
    <location>
        <begin position="759"/>
        <end position="806"/>
    </location>
</feature>
<dbReference type="EMBL" id="AAEW02000006">
    <property type="protein sequence ID" value="EAT16184.1"/>
    <property type="molecule type" value="Genomic_DNA"/>
</dbReference>
<dbReference type="Gene3D" id="1.10.3210.10">
    <property type="entry name" value="Hypothetical protein af1432"/>
    <property type="match status" value="1"/>
</dbReference>
<dbReference type="RefSeq" id="WP_005999375.1">
    <property type="nucleotide sequence ID" value="NZ_AAEW02000006.1"/>
</dbReference>
<proteinExistence type="predicted"/>
<dbReference type="Pfam" id="PF07697">
    <property type="entry name" value="7TMR-HDED"/>
    <property type="match status" value="1"/>
</dbReference>
<reference evidence="4" key="2">
    <citation type="submission" date="2006-05" db="EMBL/GenBank/DDBJ databases">
        <title>Sequencing of the draft genome and assembly of Desulfuromonas acetoxidans DSM 684.</title>
        <authorList>
            <consortium name="US DOE Joint Genome Institute (JGI-PGF)"/>
            <person name="Copeland A."/>
            <person name="Lucas S."/>
            <person name="Lapidus A."/>
            <person name="Barry K."/>
            <person name="Detter J.C."/>
            <person name="Glavina del Rio T."/>
            <person name="Hammon N."/>
            <person name="Israni S."/>
            <person name="Dalin E."/>
            <person name="Tice H."/>
            <person name="Bruce D."/>
            <person name="Pitluck S."/>
            <person name="Richardson P."/>
        </authorList>
    </citation>
    <scope>NUCLEOTIDE SEQUENCE [LARGE SCALE GENOMIC DNA]</scope>
    <source>
        <strain evidence="4">DSM 684</strain>
    </source>
</reference>
<comment type="caution">
    <text evidence="4">The sequence shown here is derived from an EMBL/GenBank/DDBJ whole genome shotgun (WGS) entry which is preliminary data.</text>
</comment>
<evidence type="ECO:0000256" key="2">
    <source>
        <dbReference type="SAM" id="Phobius"/>
    </source>
</evidence>
<sequence>MTPKHKQIQKKRFALTPSATKRLLLVVLAALLTIIIIPKGGFVPDYYKPGDIASRDIKTPRDFLVPEPELTEKKKQDAAQAVIPIYDYDPRPSKAVAQKFSDVLSQLNAELHRHDDVTVEEASPASPDKTTSEAAAEAIVEAGVKPLPAVNPSAILDLQLTEAQTKSLRLLARDDVLVPKFSRDIRHGLNRKIVGNLELFQNNWHGSILIRDLANDKETIVEDKQSVLGLNEVLRDLRQQLFGDQNVTAEAVEVMAVLQKMVRPNLTFNQSETEVRKRAAAESVLPVLLQVKRGEMIVREGERVTAEQVRKLQALQSSVDGFKMARNAAGLMLGIMLLFYVLHRFAKMNIRKYHPQQRDLLFLVSVFVGLFVIAKVGIFISMALQSAFPYIDSACYYYLLPFAAGAMLVRIVLNSEVAYVFSTLLALLMGMLFGNNLYISLYVLVGSVTAAHWVRHSQARSNLYRAGWYLALVNMAMVLAIYALSDNPFNEQVLYRLGFAFVGAFGCAMVVNGTIPLVESLFKYTTDFKLMELANMNTPILRELMIQAPGTYHHSIVVGNLVENAAEAIGANPLLARVAAYYHDIGKIKKPLYFAENMHPPENRHDKLAPSMSALILISHVKDGVELAKEHKLGHDLIEIIRQHHGTALIKFFYDKAQQREKDGQVNEQDYRYPGPKPQTREAALIMLADAVEAAGRTLMDPTPARIQGMVQKIINKIFIDGQLDECELTLKDLHEIAKSFNRMLSGIFHQRIEYPEPAYKEREKDKEIKRINNDDLHRESAAEPRHPDNNVQNGSQDDLKRLGMS</sequence>
<dbReference type="CDD" id="cd00077">
    <property type="entry name" value="HDc"/>
    <property type="match status" value="1"/>
</dbReference>
<feature type="domain" description="HD" evidence="3">
    <location>
        <begin position="551"/>
        <end position="695"/>
    </location>
</feature>
<dbReference type="InterPro" id="IPR052722">
    <property type="entry name" value="PgpH_phosphodiesterase"/>
</dbReference>
<gene>
    <name evidence="4" type="ORF">Dace_1648</name>
</gene>
<dbReference type="OrthoDB" id="9806952at2"/>
<dbReference type="Proteomes" id="UP000005695">
    <property type="component" value="Unassembled WGS sequence"/>
</dbReference>
<dbReference type="InterPro" id="IPR006674">
    <property type="entry name" value="HD_domain"/>
</dbReference>
<dbReference type="SUPFAM" id="SSF109604">
    <property type="entry name" value="HD-domain/PDEase-like"/>
    <property type="match status" value="1"/>
</dbReference>
<dbReference type="PANTHER" id="PTHR36442:SF1">
    <property type="entry name" value="CYCLIC-DI-AMP PHOSPHODIESTERASE PGPH"/>
    <property type="match status" value="1"/>
</dbReference>
<organism evidence="4 5">
    <name type="scientific">Desulfuromonas acetoxidans (strain DSM 684 / 11070)</name>
    <dbReference type="NCBI Taxonomy" id="281689"/>
    <lineage>
        <taxon>Bacteria</taxon>
        <taxon>Pseudomonadati</taxon>
        <taxon>Thermodesulfobacteriota</taxon>
        <taxon>Desulfuromonadia</taxon>
        <taxon>Desulfuromonadales</taxon>
        <taxon>Desulfuromonadaceae</taxon>
        <taxon>Desulfuromonas</taxon>
    </lineage>
</organism>
<evidence type="ECO:0000259" key="3">
    <source>
        <dbReference type="PROSITE" id="PS51831"/>
    </source>
</evidence>
<name>Q1K124_DESA6</name>
<dbReference type="InterPro" id="IPR006675">
    <property type="entry name" value="HDIG_dom"/>
</dbReference>
<dbReference type="Pfam" id="PF01966">
    <property type="entry name" value="HD"/>
    <property type="match status" value="1"/>
</dbReference>
<dbReference type="InterPro" id="IPR011621">
    <property type="entry name" value="Metal-dep_PHydrolase_7TM_intra"/>
</dbReference>
<feature type="transmembrane region" description="Helical" evidence="2">
    <location>
        <begin position="324"/>
        <end position="342"/>
    </location>
</feature>
<accession>Q1K124</accession>
<feature type="transmembrane region" description="Helical" evidence="2">
    <location>
        <begin position="396"/>
        <end position="413"/>
    </location>
</feature>
<feature type="transmembrane region" description="Helical" evidence="2">
    <location>
        <begin position="466"/>
        <end position="485"/>
    </location>
</feature>
<dbReference type="AlphaFoldDB" id="Q1K124"/>
<evidence type="ECO:0000313" key="4">
    <source>
        <dbReference type="EMBL" id="EAT16184.1"/>
    </source>
</evidence>
<dbReference type="InterPro" id="IPR003607">
    <property type="entry name" value="HD/PDEase_dom"/>
</dbReference>
<feature type="transmembrane region" description="Helical" evidence="2">
    <location>
        <begin position="497"/>
        <end position="518"/>
    </location>
</feature>
<protein>
    <submittedName>
        <fullName evidence="4">Metal dependent phosphohydrolase</fullName>
    </submittedName>
</protein>
<keyword evidence="2" id="KW-1133">Transmembrane helix</keyword>
<evidence type="ECO:0000313" key="5">
    <source>
        <dbReference type="Proteomes" id="UP000005695"/>
    </source>
</evidence>
<dbReference type="GO" id="GO:0016787">
    <property type="term" value="F:hydrolase activity"/>
    <property type="evidence" value="ECO:0007669"/>
    <property type="project" value="UniProtKB-KW"/>
</dbReference>
<evidence type="ECO:0000256" key="1">
    <source>
        <dbReference type="SAM" id="MobiDB-lite"/>
    </source>
</evidence>
<feature type="transmembrane region" description="Helical" evidence="2">
    <location>
        <begin position="362"/>
        <end position="384"/>
    </location>
</feature>
<dbReference type="PANTHER" id="PTHR36442">
    <property type="entry name" value="CYCLIC-DI-AMP PHOSPHODIESTERASE PGPH"/>
    <property type="match status" value="1"/>
</dbReference>
<feature type="compositionally biased region" description="Basic and acidic residues" evidence="1">
    <location>
        <begin position="759"/>
        <end position="789"/>
    </location>
</feature>
<dbReference type="Pfam" id="PF07698">
    <property type="entry name" value="7TM-7TMR_HD"/>
    <property type="match status" value="1"/>
</dbReference>
<feature type="transmembrane region" description="Helical" evidence="2">
    <location>
        <begin position="425"/>
        <end position="454"/>
    </location>
</feature>
<reference evidence="4" key="1">
    <citation type="submission" date="2006-05" db="EMBL/GenBank/DDBJ databases">
        <title>Annotation of the draft genome assembly of Desulfuromonas acetoxidans DSM 684.</title>
        <authorList>
            <consortium name="US DOE Joint Genome Institute (JGI-ORNL)"/>
            <person name="Larimer F."/>
            <person name="Land M."/>
            <person name="Hauser L."/>
        </authorList>
    </citation>
    <scope>NUCLEOTIDE SEQUENCE [LARGE SCALE GENOMIC DNA]</scope>
    <source>
        <strain evidence="4">DSM 684</strain>
    </source>
</reference>
<dbReference type="NCBIfam" id="TIGR00277">
    <property type="entry name" value="HDIG"/>
    <property type="match status" value="1"/>
</dbReference>
<keyword evidence="2" id="KW-0812">Transmembrane</keyword>
<dbReference type="SMART" id="SM00471">
    <property type="entry name" value="HDc"/>
    <property type="match status" value="1"/>
</dbReference>
<keyword evidence="2" id="KW-0472">Membrane</keyword>
<dbReference type="InterPro" id="IPR011624">
    <property type="entry name" value="Metal-dep_PHydrolase_7TM_extra"/>
</dbReference>
<keyword evidence="5" id="KW-1185">Reference proteome</keyword>